<evidence type="ECO:0000313" key="8">
    <source>
        <dbReference type="Proteomes" id="UP000824469"/>
    </source>
</evidence>
<dbReference type="GO" id="GO:0005737">
    <property type="term" value="C:cytoplasm"/>
    <property type="evidence" value="ECO:0007669"/>
    <property type="project" value="UniProtKB-SubCell"/>
</dbReference>
<evidence type="ECO:0000259" key="6">
    <source>
        <dbReference type="Pfam" id="PF10075"/>
    </source>
</evidence>
<evidence type="ECO:0000256" key="1">
    <source>
        <dbReference type="ARBA" id="ARBA00004123"/>
    </source>
</evidence>
<proteinExistence type="predicted"/>
<feature type="domain" description="CSN8/PSMD8/EIF3K" evidence="6">
    <location>
        <begin position="40"/>
        <end position="150"/>
    </location>
</feature>
<accession>A0AA38LKI5</accession>
<sequence length="151" mass="17201">MELPELRQAILSNHFHKIADICDELELQLAAQGIKDPEGWPYSIHLLGHIYMQDMNSARFLWRRMPSSVKEMLPEVVAIWKIGQCMWTHDHAGVHGALRGFNWSLEVQHIITALADNYTKKVFELLEAAYSTIRVADTAQFLGITEADAIT</sequence>
<dbReference type="Proteomes" id="UP000824469">
    <property type="component" value="Unassembled WGS sequence"/>
</dbReference>
<keyword evidence="8" id="KW-1185">Reference proteome</keyword>
<dbReference type="PANTHER" id="PTHR13339:SF0">
    <property type="entry name" value="COP9 SIGNALOSOME COMPLEX SUBUNIT 8"/>
    <property type="match status" value="1"/>
</dbReference>
<dbReference type="GO" id="GO:0010387">
    <property type="term" value="P:COP9 signalosome assembly"/>
    <property type="evidence" value="ECO:0007669"/>
    <property type="project" value="InterPro"/>
</dbReference>
<comment type="caution">
    <text evidence="7">The sequence shown here is derived from an EMBL/GenBank/DDBJ whole genome shotgun (WGS) entry which is preliminary data.</text>
</comment>
<keyword evidence="3" id="KW-0963">Cytoplasm</keyword>
<dbReference type="PANTHER" id="PTHR13339">
    <property type="entry name" value="COP9 SIGNALOSOME COMPLEX SUBUNIT 8"/>
    <property type="match status" value="1"/>
</dbReference>
<organism evidence="7 8">
    <name type="scientific">Taxus chinensis</name>
    <name type="common">Chinese yew</name>
    <name type="synonym">Taxus wallichiana var. chinensis</name>
    <dbReference type="NCBI Taxonomy" id="29808"/>
    <lineage>
        <taxon>Eukaryota</taxon>
        <taxon>Viridiplantae</taxon>
        <taxon>Streptophyta</taxon>
        <taxon>Embryophyta</taxon>
        <taxon>Tracheophyta</taxon>
        <taxon>Spermatophyta</taxon>
        <taxon>Pinopsida</taxon>
        <taxon>Pinidae</taxon>
        <taxon>Conifers II</taxon>
        <taxon>Cupressales</taxon>
        <taxon>Taxaceae</taxon>
        <taxon>Taxus</taxon>
    </lineage>
</organism>
<dbReference type="GO" id="GO:0008180">
    <property type="term" value="C:COP9 signalosome"/>
    <property type="evidence" value="ECO:0007669"/>
    <property type="project" value="UniProtKB-KW"/>
</dbReference>
<dbReference type="OMA" id="YSTICVA"/>
<keyword evidence="4" id="KW-0736">Signalosome</keyword>
<comment type="subcellular location">
    <subcellularLocation>
        <location evidence="2">Cytoplasm</location>
    </subcellularLocation>
    <subcellularLocation>
        <location evidence="1">Nucleus</location>
    </subcellularLocation>
</comment>
<evidence type="ECO:0000256" key="3">
    <source>
        <dbReference type="ARBA" id="ARBA00022490"/>
    </source>
</evidence>
<evidence type="ECO:0000256" key="2">
    <source>
        <dbReference type="ARBA" id="ARBA00004496"/>
    </source>
</evidence>
<keyword evidence="5" id="KW-0539">Nucleus</keyword>
<dbReference type="InterPro" id="IPR033464">
    <property type="entry name" value="CSN8_PSD8_EIF3K"/>
</dbReference>
<dbReference type="EMBL" id="JAHRHJ020000002">
    <property type="protein sequence ID" value="KAH9325820.1"/>
    <property type="molecule type" value="Genomic_DNA"/>
</dbReference>
<dbReference type="InterPro" id="IPR033205">
    <property type="entry name" value="COP9_CSN8"/>
</dbReference>
<dbReference type="Pfam" id="PF10075">
    <property type="entry name" value="CSN8_PSD8_EIF3K"/>
    <property type="match status" value="1"/>
</dbReference>
<dbReference type="GO" id="GO:0000338">
    <property type="term" value="P:protein deneddylation"/>
    <property type="evidence" value="ECO:0007669"/>
    <property type="project" value="InterPro"/>
</dbReference>
<feature type="non-terminal residue" evidence="7">
    <location>
        <position position="151"/>
    </location>
</feature>
<evidence type="ECO:0000256" key="4">
    <source>
        <dbReference type="ARBA" id="ARBA00022790"/>
    </source>
</evidence>
<protein>
    <recommendedName>
        <fullName evidence="6">CSN8/PSMD8/EIF3K domain-containing protein</fullName>
    </recommendedName>
</protein>
<evidence type="ECO:0000256" key="5">
    <source>
        <dbReference type="ARBA" id="ARBA00023242"/>
    </source>
</evidence>
<gene>
    <name evidence="7" type="ORF">KI387_005998</name>
</gene>
<reference evidence="7 8" key="1">
    <citation type="journal article" date="2021" name="Nat. Plants">
        <title>The Taxus genome provides insights into paclitaxel biosynthesis.</title>
        <authorList>
            <person name="Xiong X."/>
            <person name="Gou J."/>
            <person name="Liao Q."/>
            <person name="Li Y."/>
            <person name="Zhou Q."/>
            <person name="Bi G."/>
            <person name="Li C."/>
            <person name="Du R."/>
            <person name="Wang X."/>
            <person name="Sun T."/>
            <person name="Guo L."/>
            <person name="Liang H."/>
            <person name="Lu P."/>
            <person name="Wu Y."/>
            <person name="Zhang Z."/>
            <person name="Ro D.K."/>
            <person name="Shang Y."/>
            <person name="Huang S."/>
            <person name="Yan J."/>
        </authorList>
    </citation>
    <scope>NUCLEOTIDE SEQUENCE [LARGE SCALE GENOMIC DNA]</scope>
    <source>
        <strain evidence="7">Ta-2019</strain>
    </source>
</reference>
<dbReference type="AlphaFoldDB" id="A0AA38LKI5"/>
<evidence type="ECO:0000313" key="7">
    <source>
        <dbReference type="EMBL" id="KAH9325820.1"/>
    </source>
</evidence>
<name>A0AA38LKI5_TAXCH</name>